<dbReference type="Pfam" id="PF04542">
    <property type="entry name" value="Sigma70_r2"/>
    <property type="match status" value="1"/>
</dbReference>
<gene>
    <name evidence="10" type="ORF">SAMN04488238_105127</name>
</gene>
<evidence type="ECO:0000256" key="1">
    <source>
        <dbReference type="ARBA" id="ARBA00010641"/>
    </source>
</evidence>
<feature type="compositionally biased region" description="Basic and acidic residues" evidence="7">
    <location>
        <begin position="23"/>
        <end position="32"/>
    </location>
</feature>
<dbReference type="CDD" id="cd06171">
    <property type="entry name" value="Sigma70_r4"/>
    <property type="match status" value="1"/>
</dbReference>
<keyword evidence="2 6" id="KW-0805">Transcription regulation</keyword>
<keyword evidence="11" id="KW-1185">Reference proteome</keyword>
<name>A0A1H2YUE7_9RHOB</name>
<feature type="compositionally biased region" description="Low complexity" evidence="7">
    <location>
        <begin position="235"/>
        <end position="257"/>
    </location>
</feature>
<dbReference type="InterPro" id="IPR014284">
    <property type="entry name" value="RNA_pol_sigma-70_dom"/>
</dbReference>
<feature type="domain" description="RNA polymerase sigma factor 70 region 4 type 2" evidence="9">
    <location>
        <begin position="158"/>
        <end position="209"/>
    </location>
</feature>
<dbReference type="STRING" id="564137.SAMN04488238_105127"/>
<dbReference type="Gene3D" id="1.10.1740.10">
    <property type="match status" value="1"/>
</dbReference>
<dbReference type="InterPro" id="IPR036388">
    <property type="entry name" value="WH-like_DNA-bd_sf"/>
</dbReference>
<dbReference type="RefSeq" id="WP_218132134.1">
    <property type="nucleotide sequence ID" value="NZ_FNOM01000005.1"/>
</dbReference>
<dbReference type="Pfam" id="PF08281">
    <property type="entry name" value="Sigma70_r4_2"/>
    <property type="match status" value="1"/>
</dbReference>
<sequence length="377" mass="41518">MLPRPEARAVGPGTSTPPAVMERQVRRCDETSARPQVVPLGRTTKAETRKREGAPMTEGHPFHVLLPEQSPVLRRRALKLTQNPHRADDLVQTTLMKAWARRDSFQPQTNLRAWLFTILRNTFYSELRKFRREVQDVDGIRAAALYEEPRQDHAMALKELMAAVDLLPSDQRRALILMGAYGFSQLEAAHACGCTVGTIKSRVSRGRHALCDAIGYDAGAQRRVVRGGERRVPDSVSATTASASVARRATAAHSRAAPQTALDMRRDATGALRPVADVADLLHATRGPVLRAANLDDLRTLVSQLEGAIVVALPVRTGGSPPMVRTARHNDALCRARDELRAREDAWPARGAVAFSENRHLAISQRASWGWAFPPSE</sequence>
<dbReference type="InterPro" id="IPR000838">
    <property type="entry name" value="RNA_pol_sigma70_ECF_CS"/>
</dbReference>
<dbReference type="EMBL" id="FNOM01000005">
    <property type="protein sequence ID" value="SDX08358.1"/>
    <property type="molecule type" value="Genomic_DNA"/>
</dbReference>
<comment type="similarity">
    <text evidence="1 6">Belongs to the sigma-70 factor family. ECF subfamily.</text>
</comment>
<dbReference type="Proteomes" id="UP000198539">
    <property type="component" value="Unassembled WGS sequence"/>
</dbReference>
<dbReference type="PROSITE" id="PS01063">
    <property type="entry name" value="SIGMA70_ECF"/>
    <property type="match status" value="1"/>
</dbReference>
<feature type="compositionally biased region" description="Basic and acidic residues" evidence="7">
    <location>
        <begin position="44"/>
        <end position="53"/>
    </location>
</feature>
<dbReference type="InterPro" id="IPR013324">
    <property type="entry name" value="RNA_pol_sigma_r3/r4-like"/>
</dbReference>
<keyword evidence="3 6" id="KW-0731">Sigma factor</keyword>
<evidence type="ECO:0000256" key="5">
    <source>
        <dbReference type="ARBA" id="ARBA00023163"/>
    </source>
</evidence>
<feature type="region of interest" description="Disordered" evidence="7">
    <location>
        <begin position="1"/>
        <end position="61"/>
    </location>
</feature>
<reference evidence="10 11" key="1">
    <citation type="submission" date="2016-10" db="EMBL/GenBank/DDBJ databases">
        <authorList>
            <person name="de Groot N.N."/>
        </authorList>
    </citation>
    <scope>NUCLEOTIDE SEQUENCE [LARGE SCALE GENOMIC DNA]</scope>
    <source>
        <strain evidence="10 11">CGMCC 1.8894</strain>
    </source>
</reference>
<keyword evidence="4 6" id="KW-0238">DNA-binding</keyword>
<evidence type="ECO:0000256" key="3">
    <source>
        <dbReference type="ARBA" id="ARBA00023082"/>
    </source>
</evidence>
<proteinExistence type="inferred from homology"/>
<evidence type="ECO:0000313" key="10">
    <source>
        <dbReference type="EMBL" id="SDX08358.1"/>
    </source>
</evidence>
<evidence type="ECO:0000259" key="9">
    <source>
        <dbReference type="Pfam" id="PF08281"/>
    </source>
</evidence>
<dbReference type="Gene3D" id="1.10.10.10">
    <property type="entry name" value="Winged helix-like DNA-binding domain superfamily/Winged helix DNA-binding domain"/>
    <property type="match status" value="1"/>
</dbReference>
<dbReference type="InterPro" id="IPR007627">
    <property type="entry name" value="RNA_pol_sigma70_r2"/>
</dbReference>
<dbReference type="InterPro" id="IPR039425">
    <property type="entry name" value="RNA_pol_sigma-70-like"/>
</dbReference>
<dbReference type="GO" id="GO:0003677">
    <property type="term" value="F:DNA binding"/>
    <property type="evidence" value="ECO:0007669"/>
    <property type="project" value="UniProtKB-KW"/>
</dbReference>
<protein>
    <recommendedName>
        <fullName evidence="6">RNA polymerase sigma factor</fullName>
    </recommendedName>
</protein>
<dbReference type="GO" id="GO:0006352">
    <property type="term" value="P:DNA-templated transcription initiation"/>
    <property type="evidence" value="ECO:0007669"/>
    <property type="project" value="InterPro"/>
</dbReference>
<dbReference type="InterPro" id="IPR013249">
    <property type="entry name" value="RNA_pol_sigma70_r4_t2"/>
</dbReference>
<accession>A0A1H2YUE7</accession>
<dbReference type="SUPFAM" id="SSF88659">
    <property type="entry name" value="Sigma3 and sigma4 domains of RNA polymerase sigma factors"/>
    <property type="match status" value="1"/>
</dbReference>
<dbReference type="AlphaFoldDB" id="A0A1H2YUE7"/>
<dbReference type="SUPFAM" id="SSF88946">
    <property type="entry name" value="Sigma2 domain of RNA polymerase sigma factors"/>
    <property type="match status" value="1"/>
</dbReference>
<dbReference type="NCBIfam" id="TIGR02937">
    <property type="entry name" value="sigma70-ECF"/>
    <property type="match status" value="1"/>
</dbReference>
<dbReference type="PANTHER" id="PTHR43133:SF25">
    <property type="entry name" value="RNA POLYMERASE SIGMA FACTOR RFAY-RELATED"/>
    <property type="match status" value="1"/>
</dbReference>
<dbReference type="PANTHER" id="PTHR43133">
    <property type="entry name" value="RNA POLYMERASE ECF-TYPE SIGMA FACTO"/>
    <property type="match status" value="1"/>
</dbReference>
<dbReference type="InterPro" id="IPR013325">
    <property type="entry name" value="RNA_pol_sigma_r2"/>
</dbReference>
<evidence type="ECO:0000259" key="8">
    <source>
        <dbReference type="Pfam" id="PF04542"/>
    </source>
</evidence>
<evidence type="ECO:0000256" key="6">
    <source>
        <dbReference type="RuleBase" id="RU000716"/>
    </source>
</evidence>
<evidence type="ECO:0000256" key="2">
    <source>
        <dbReference type="ARBA" id="ARBA00023015"/>
    </source>
</evidence>
<evidence type="ECO:0000256" key="4">
    <source>
        <dbReference type="ARBA" id="ARBA00023125"/>
    </source>
</evidence>
<feature type="domain" description="RNA polymerase sigma-70 region 2" evidence="8">
    <location>
        <begin position="71"/>
        <end position="132"/>
    </location>
</feature>
<feature type="region of interest" description="Disordered" evidence="7">
    <location>
        <begin position="228"/>
        <end position="262"/>
    </location>
</feature>
<organism evidence="10 11">
    <name type="scientific">Roseicitreum antarcticum</name>
    <dbReference type="NCBI Taxonomy" id="564137"/>
    <lineage>
        <taxon>Bacteria</taxon>
        <taxon>Pseudomonadati</taxon>
        <taxon>Pseudomonadota</taxon>
        <taxon>Alphaproteobacteria</taxon>
        <taxon>Rhodobacterales</taxon>
        <taxon>Paracoccaceae</taxon>
        <taxon>Roseicitreum</taxon>
    </lineage>
</organism>
<evidence type="ECO:0000256" key="7">
    <source>
        <dbReference type="SAM" id="MobiDB-lite"/>
    </source>
</evidence>
<keyword evidence="5 6" id="KW-0804">Transcription</keyword>
<evidence type="ECO:0000313" key="11">
    <source>
        <dbReference type="Proteomes" id="UP000198539"/>
    </source>
</evidence>
<dbReference type="GO" id="GO:0016987">
    <property type="term" value="F:sigma factor activity"/>
    <property type="evidence" value="ECO:0007669"/>
    <property type="project" value="UniProtKB-KW"/>
</dbReference>